<dbReference type="Gene3D" id="3.30.70.360">
    <property type="match status" value="1"/>
</dbReference>
<dbReference type="PANTHER" id="PTHR11014:SF63">
    <property type="entry name" value="METALLOPEPTIDASE, PUTATIVE (AFU_ORTHOLOGUE AFUA_6G09600)-RELATED"/>
    <property type="match status" value="1"/>
</dbReference>
<dbReference type="EMBL" id="NPDN01000008">
    <property type="protein sequence ID" value="PJZ24472.1"/>
    <property type="molecule type" value="Genomic_DNA"/>
</dbReference>
<dbReference type="SUPFAM" id="SSF53187">
    <property type="entry name" value="Zn-dependent exopeptidases"/>
    <property type="match status" value="1"/>
</dbReference>
<dbReference type="NCBIfam" id="TIGR01891">
    <property type="entry name" value="amidohydrolases"/>
    <property type="match status" value="1"/>
</dbReference>
<dbReference type="OrthoDB" id="9776731at2"/>
<dbReference type="PANTHER" id="PTHR11014">
    <property type="entry name" value="PEPTIDASE M20 FAMILY MEMBER"/>
    <property type="match status" value="1"/>
</dbReference>
<dbReference type="GO" id="GO:0019877">
    <property type="term" value="P:diaminopimelate biosynthetic process"/>
    <property type="evidence" value="ECO:0007669"/>
    <property type="project" value="UniProtKB-ARBA"/>
</dbReference>
<dbReference type="SUPFAM" id="SSF55031">
    <property type="entry name" value="Bacterial exopeptidase dimerisation domain"/>
    <property type="match status" value="1"/>
</dbReference>
<evidence type="ECO:0000256" key="1">
    <source>
        <dbReference type="ARBA" id="ARBA00022801"/>
    </source>
</evidence>
<dbReference type="Proteomes" id="UP000232196">
    <property type="component" value="Unassembled WGS sequence"/>
</dbReference>
<gene>
    <name evidence="4" type="ORF">CH357_15480</name>
</gene>
<dbReference type="PIRSF" id="PIRSF005962">
    <property type="entry name" value="Pept_M20D_amidohydro"/>
    <property type="match status" value="1"/>
</dbReference>
<proteinExistence type="predicted"/>
<dbReference type="Pfam" id="PF07687">
    <property type="entry name" value="M20_dimer"/>
    <property type="match status" value="1"/>
</dbReference>
<evidence type="ECO:0000256" key="2">
    <source>
        <dbReference type="PIRSR" id="PIRSR005962-1"/>
    </source>
</evidence>
<evidence type="ECO:0000313" key="4">
    <source>
        <dbReference type="EMBL" id="PJZ24472.1"/>
    </source>
</evidence>
<keyword evidence="5" id="KW-1185">Reference proteome</keyword>
<feature type="binding site" evidence="2">
    <location>
        <position position="137"/>
    </location>
    <ligand>
        <name>Mn(2+)</name>
        <dbReference type="ChEBI" id="CHEBI:29035"/>
        <label>2</label>
    </ligand>
</feature>
<feature type="domain" description="Peptidase M20 dimerisation" evidence="3">
    <location>
        <begin position="187"/>
        <end position="281"/>
    </location>
</feature>
<dbReference type="InterPro" id="IPR036264">
    <property type="entry name" value="Bact_exopeptidase_dim_dom"/>
</dbReference>
<dbReference type="RefSeq" id="WP_100707673.1">
    <property type="nucleotide sequence ID" value="NZ_NPDL01000007.1"/>
</dbReference>
<feature type="binding site" evidence="2">
    <location>
        <position position="163"/>
    </location>
    <ligand>
        <name>Mn(2+)</name>
        <dbReference type="ChEBI" id="CHEBI:29035"/>
        <label>2</label>
    </ligand>
</feature>
<evidence type="ECO:0000313" key="5">
    <source>
        <dbReference type="Proteomes" id="UP000232196"/>
    </source>
</evidence>
<dbReference type="GO" id="GO:0046872">
    <property type="term" value="F:metal ion binding"/>
    <property type="evidence" value="ECO:0007669"/>
    <property type="project" value="UniProtKB-KW"/>
</dbReference>
<dbReference type="GO" id="GO:0050118">
    <property type="term" value="F:N-acetyldiaminopimelate deacetylase activity"/>
    <property type="evidence" value="ECO:0007669"/>
    <property type="project" value="UniProtKB-ARBA"/>
</dbReference>
<dbReference type="AlphaFoldDB" id="A0A2M9XAA3"/>
<feature type="binding site" evidence="2">
    <location>
        <position position="101"/>
    </location>
    <ligand>
        <name>Mn(2+)</name>
        <dbReference type="ChEBI" id="CHEBI:29035"/>
        <label>2</label>
    </ligand>
</feature>
<accession>A0A2M9XAA3</accession>
<comment type="cofactor">
    <cofactor evidence="2">
        <name>Mn(2+)</name>
        <dbReference type="ChEBI" id="CHEBI:29035"/>
    </cofactor>
    <text evidence="2">The Mn(2+) ion enhances activity.</text>
</comment>
<evidence type="ECO:0000259" key="3">
    <source>
        <dbReference type="Pfam" id="PF07687"/>
    </source>
</evidence>
<feature type="binding site" evidence="2">
    <location>
        <position position="363"/>
    </location>
    <ligand>
        <name>Mn(2+)</name>
        <dbReference type="ChEBI" id="CHEBI:29035"/>
        <label>2</label>
    </ligand>
</feature>
<comment type="caution">
    <text evidence="4">The sequence shown here is derived from an EMBL/GenBank/DDBJ whole genome shotgun (WGS) entry which is preliminary data.</text>
</comment>
<dbReference type="Pfam" id="PF01546">
    <property type="entry name" value="Peptidase_M20"/>
    <property type="match status" value="1"/>
</dbReference>
<dbReference type="InterPro" id="IPR017439">
    <property type="entry name" value="Amidohydrolase"/>
</dbReference>
<protein>
    <submittedName>
        <fullName evidence="4">Peptidase M20</fullName>
    </submittedName>
</protein>
<dbReference type="FunFam" id="3.30.70.360:FF:000001">
    <property type="entry name" value="N-acetyldiaminopimelate deacetylase"/>
    <property type="match status" value="1"/>
</dbReference>
<dbReference type="InterPro" id="IPR002933">
    <property type="entry name" value="Peptidase_M20"/>
</dbReference>
<keyword evidence="2" id="KW-0479">Metal-binding</keyword>
<keyword evidence="1" id="KW-0378">Hydrolase</keyword>
<dbReference type="Gene3D" id="3.40.630.10">
    <property type="entry name" value="Zn peptidases"/>
    <property type="match status" value="1"/>
</dbReference>
<sequence length="392" mass="42828">MKTVSPTRTEELVRYRRFIHKHPELRYEEVGTADFVAKHLESLGYTFQSGIAKTGIACLIDSGKPGKTLLVRADMDALPIFEENKTDYTSTYEGVMHACGHDAHTSVLMGLASDLKENPSAIIPKGRVLLVFQPAEEGGQGADRMIEEGILEKYDVSAALALHVWNHIPVGKVGVVDGPMMAAVDEFQITVQGISGHGAMPQHTVDPILVGSHIVTSLQSIVSRNTDPLDSCVVTVGAFHAGHAFNVISETAELKGTIRTFTKEMFDKAPELFKRIVENTASAFGAKTTIQYERTNAPTINHPEMASIVRKASENILGPNSVTEEHAKTMGGEDFSAFLMKVPGCYFFVGSMNEEKGFVHPHHSSKFDIDETSLPIGLSVMKEAIRLYLESN</sequence>
<keyword evidence="2" id="KW-0464">Manganese</keyword>
<name>A0A2M9XAA3_9LEPT</name>
<feature type="binding site" evidence="2">
    <location>
        <position position="99"/>
    </location>
    <ligand>
        <name>Mn(2+)</name>
        <dbReference type="ChEBI" id="CHEBI:29035"/>
        <label>2</label>
    </ligand>
</feature>
<reference evidence="4 5" key="1">
    <citation type="submission" date="2017-07" db="EMBL/GenBank/DDBJ databases">
        <title>Leptospira spp. isolated from tropical soils.</title>
        <authorList>
            <person name="Thibeaux R."/>
            <person name="Iraola G."/>
            <person name="Ferres I."/>
            <person name="Bierque E."/>
            <person name="Girault D."/>
            <person name="Soupe-Gilbert M.-E."/>
            <person name="Picardeau M."/>
            <person name="Goarant C."/>
        </authorList>
    </citation>
    <scope>NUCLEOTIDE SEQUENCE [LARGE SCALE GENOMIC DNA]</scope>
    <source>
        <strain evidence="4 5">MCA1-C-A1</strain>
    </source>
</reference>
<organism evidence="4 5">
    <name type="scientific">Leptospira hartskeerlii</name>
    <dbReference type="NCBI Taxonomy" id="2023177"/>
    <lineage>
        <taxon>Bacteria</taxon>
        <taxon>Pseudomonadati</taxon>
        <taxon>Spirochaetota</taxon>
        <taxon>Spirochaetia</taxon>
        <taxon>Leptospirales</taxon>
        <taxon>Leptospiraceae</taxon>
        <taxon>Leptospira</taxon>
    </lineage>
</organism>
<dbReference type="InterPro" id="IPR011650">
    <property type="entry name" value="Peptidase_M20_dimer"/>
</dbReference>